<reference evidence="1 2" key="1">
    <citation type="journal article" date="2023" name="Plants (Basel)">
        <title>Bridging the Gap: Combining Genomics and Transcriptomics Approaches to Understand Stylosanthes scabra, an Orphan Legume from the Brazilian Caatinga.</title>
        <authorList>
            <person name="Ferreira-Neto J.R.C."/>
            <person name="da Silva M.D."/>
            <person name="Binneck E."/>
            <person name="de Melo N.F."/>
            <person name="da Silva R.H."/>
            <person name="de Melo A.L.T.M."/>
            <person name="Pandolfi V."/>
            <person name="Bustamante F.O."/>
            <person name="Brasileiro-Vidal A.C."/>
            <person name="Benko-Iseppon A.M."/>
        </authorList>
    </citation>
    <scope>NUCLEOTIDE SEQUENCE [LARGE SCALE GENOMIC DNA]</scope>
    <source>
        <tissue evidence="1">Leaves</tissue>
    </source>
</reference>
<name>A0ABU6YZ92_9FABA</name>
<dbReference type="Proteomes" id="UP001341840">
    <property type="component" value="Unassembled WGS sequence"/>
</dbReference>
<keyword evidence="2" id="KW-1185">Reference proteome</keyword>
<evidence type="ECO:0000313" key="2">
    <source>
        <dbReference type="Proteomes" id="UP001341840"/>
    </source>
</evidence>
<dbReference type="EMBL" id="JASCZI010244880">
    <property type="protein sequence ID" value="MED6214408.1"/>
    <property type="molecule type" value="Genomic_DNA"/>
</dbReference>
<sequence>SSSRKPFLSVALRLCNRGSSLAFSALSVVLTDAATTTSFLSSARCRAASAAHCSLTRRTRSRLLPPCLKLVAPFLLSRSSRHSASAR</sequence>
<gene>
    <name evidence="1" type="ORF">PIB30_102797</name>
</gene>
<evidence type="ECO:0000313" key="1">
    <source>
        <dbReference type="EMBL" id="MED6214408.1"/>
    </source>
</evidence>
<comment type="caution">
    <text evidence="1">The sequence shown here is derived from an EMBL/GenBank/DDBJ whole genome shotgun (WGS) entry which is preliminary data.</text>
</comment>
<accession>A0ABU6YZ92</accession>
<feature type="non-terminal residue" evidence="1">
    <location>
        <position position="1"/>
    </location>
</feature>
<evidence type="ECO:0008006" key="3">
    <source>
        <dbReference type="Google" id="ProtNLM"/>
    </source>
</evidence>
<organism evidence="1 2">
    <name type="scientific">Stylosanthes scabra</name>
    <dbReference type="NCBI Taxonomy" id="79078"/>
    <lineage>
        <taxon>Eukaryota</taxon>
        <taxon>Viridiplantae</taxon>
        <taxon>Streptophyta</taxon>
        <taxon>Embryophyta</taxon>
        <taxon>Tracheophyta</taxon>
        <taxon>Spermatophyta</taxon>
        <taxon>Magnoliopsida</taxon>
        <taxon>eudicotyledons</taxon>
        <taxon>Gunneridae</taxon>
        <taxon>Pentapetalae</taxon>
        <taxon>rosids</taxon>
        <taxon>fabids</taxon>
        <taxon>Fabales</taxon>
        <taxon>Fabaceae</taxon>
        <taxon>Papilionoideae</taxon>
        <taxon>50 kb inversion clade</taxon>
        <taxon>dalbergioids sensu lato</taxon>
        <taxon>Dalbergieae</taxon>
        <taxon>Pterocarpus clade</taxon>
        <taxon>Stylosanthes</taxon>
    </lineage>
</organism>
<protein>
    <recommendedName>
        <fullName evidence="3">Secreted protein</fullName>
    </recommendedName>
</protein>
<proteinExistence type="predicted"/>